<comment type="caution">
    <text evidence="1">Lacks conserved residue(s) required for the propagation of feature annotation.</text>
</comment>
<gene>
    <name evidence="3" type="ORF">ACFFJC_20675</name>
</gene>
<dbReference type="Gene3D" id="3.40.50.200">
    <property type="entry name" value="Peptidase S8/S53 domain"/>
    <property type="match status" value="1"/>
</dbReference>
<keyword evidence="4" id="KW-1185">Reference proteome</keyword>
<proteinExistence type="inferred from homology"/>
<name>A0ABV6D207_9SPHN</name>
<evidence type="ECO:0000259" key="2">
    <source>
        <dbReference type="Pfam" id="PF00082"/>
    </source>
</evidence>
<dbReference type="EMBL" id="JBHLWK010000040">
    <property type="protein sequence ID" value="MFC0206675.1"/>
    <property type="molecule type" value="Genomic_DNA"/>
</dbReference>
<dbReference type="InterPro" id="IPR000209">
    <property type="entry name" value="Peptidase_S8/S53_dom"/>
</dbReference>
<organism evidence="3 4">
    <name type="scientific">Novosphingobium soli</name>
    <dbReference type="NCBI Taxonomy" id="574956"/>
    <lineage>
        <taxon>Bacteria</taxon>
        <taxon>Pseudomonadati</taxon>
        <taxon>Pseudomonadota</taxon>
        <taxon>Alphaproteobacteria</taxon>
        <taxon>Sphingomonadales</taxon>
        <taxon>Sphingomonadaceae</taxon>
        <taxon>Novosphingobium</taxon>
    </lineage>
</organism>
<protein>
    <submittedName>
        <fullName evidence="3">S8 family serine peptidase</fullName>
    </submittedName>
</protein>
<evidence type="ECO:0000313" key="3">
    <source>
        <dbReference type="EMBL" id="MFC0206675.1"/>
    </source>
</evidence>
<comment type="similarity">
    <text evidence="1">Belongs to the peptidase S8 family.</text>
</comment>
<dbReference type="Pfam" id="PF00082">
    <property type="entry name" value="Peptidase_S8"/>
    <property type="match status" value="1"/>
</dbReference>
<dbReference type="Proteomes" id="UP001589798">
    <property type="component" value="Unassembled WGS sequence"/>
</dbReference>
<evidence type="ECO:0000313" key="4">
    <source>
        <dbReference type="Proteomes" id="UP001589798"/>
    </source>
</evidence>
<feature type="domain" description="Peptidase S8/S53" evidence="2">
    <location>
        <begin position="8"/>
        <end position="60"/>
    </location>
</feature>
<dbReference type="PROSITE" id="PS51892">
    <property type="entry name" value="SUBTILASE"/>
    <property type="match status" value="1"/>
</dbReference>
<evidence type="ECO:0000256" key="1">
    <source>
        <dbReference type="PROSITE-ProRule" id="PRU01240"/>
    </source>
</evidence>
<reference evidence="3 4" key="1">
    <citation type="submission" date="2024-09" db="EMBL/GenBank/DDBJ databases">
        <authorList>
            <person name="Sun Q."/>
            <person name="Mori K."/>
        </authorList>
    </citation>
    <scope>NUCLEOTIDE SEQUENCE [LARGE SCALE GENOMIC DNA]</scope>
    <source>
        <strain evidence="3 4">CCM 7706</strain>
    </source>
</reference>
<accession>A0ABV6D207</accession>
<dbReference type="InterPro" id="IPR036852">
    <property type="entry name" value="Peptidase_S8/S53_dom_sf"/>
</dbReference>
<comment type="caution">
    <text evidence="3">The sequence shown here is derived from an EMBL/GenBank/DDBJ whole genome shotgun (WGS) entry which is preliminary data.</text>
</comment>
<sequence>MVPSENADGIAVCLLDTGVNRAHALLAPVFSADDLHSVNPAWGTDDDHGHGSEMSGLAFFGVLIATEK</sequence>
<dbReference type="SUPFAM" id="SSF52743">
    <property type="entry name" value="Subtilisin-like"/>
    <property type="match status" value="1"/>
</dbReference>